<dbReference type="RefSeq" id="WP_170845372.1">
    <property type="nucleotide sequence ID" value="NZ_FOCX01000007.1"/>
</dbReference>
<accession>A0A1H8LAI6</accession>
<evidence type="ECO:0000256" key="2">
    <source>
        <dbReference type="SAM" id="Phobius"/>
    </source>
</evidence>
<keyword evidence="4" id="KW-1185">Reference proteome</keyword>
<proteinExistence type="predicted"/>
<evidence type="ECO:0000256" key="1">
    <source>
        <dbReference type="SAM" id="MobiDB-lite"/>
    </source>
</evidence>
<feature type="region of interest" description="Disordered" evidence="1">
    <location>
        <begin position="76"/>
        <end position="119"/>
    </location>
</feature>
<sequence length="233" mass="24622">MTRRRLLSAVGVVALGLAVAVAAAPVPAVIRGTVANASVATVVFGTAALLALLGMAGLVSTDWLARLRPSGRERGAVRGRFDVNGGPFSIPSSTPPDPAGTAETDEADDEQERDVRVAGESVDEALSRLAAPKRRESWSINDDRWEVRSRVRGVAETVLVEHDGLDPETASVRLDEGTWTDDPRAAAFLGDATPPPAVRVVDWLSGRPFERRARAAVAELAARADADTEVEIA</sequence>
<organism evidence="3 4">
    <name type="scientific">Halorientalis persicus</name>
    <dbReference type="NCBI Taxonomy" id="1367881"/>
    <lineage>
        <taxon>Archaea</taxon>
        <taxon>Methanobacteriati</taxon>
        <taxon>Methanobacteriota</taxon>
        <taxon>Stenosarchaea group</taxon>
        <taxon>Halobacteria</taxon>
        <taxon>Halobacteriales</taxon>
        <taxon>Haloarculaceae</taxon>
        <taxon>Halorientalis</taxon>
    </lineage>
</organism>
<name>A0A1H8LAI6_9EURY</name>
<evidence type="ECO:0000313" key="3">
    <source>
        <dbReference type="EMBL" id="SEO01806.1"/>
    </source>
</evidence>
<dbReference type="PROSITE" id="PS51318">
    <property type="entry name" value="TAT"/>
    <property type="match status" value="1"/>
</dbReference>
<dbReference type="OrthoDB" id="307812at2157"/>
<dbReference type="Proteomes" id="UP000198775">
    <property type="component" value="Unassembled WGS sequence"/>
</dbReference>
<dbReference type="InterPro" id="IPR006311">
    <property type="entry name" value="TAT_signal"/>
</dbReference>
<keyword evidence="2" id="KW-1133">Transmembrane helix</keyword>
<dbReference type="AlphaFoldDB" id="A0A1H8LAI6"/>
<reference evidence="4" key="1">
    <citation type="submission" date="2016-10" db="EMBL/GenBank/DDBJ databases">
        <authorList>
            <person name="Varghese N."/>
            <person name="Submissions S."/>
        </authorList>
    </citation>
    <scope>NUCLEOTIDE SEQUENCE [LARGE SCALE GENOMIC DNA]</scope>
    <source>
        <strain evidence="4">IBRC-M 10043</strain>
    </source>
</reference>
<feature type="compositionally biased region" description="Acidic residues" evidence="1">
    <location>
        <begin position="103"/>
        <end position="112"/>
    </location>
</feature>
<dbReference type="InterPro" id="IPR055693">
    <property type="entry name" value="DUF7269"/>
</dbReference>
<protein>
    <submittedName>
        <fullName evidence="3">Uncharacterized protein</fullName>
    </submittedName>
</protein>
<dbReference type="Pfam" id="PF23933">
    <property type="entry name" value="DUF7269"/>
    <property type="match status" value="1"/>
</dbReference>
<evidence type="ECO:0000313" key="4">
    <source>
        <dbReference type="Proteomes" id="UP000198775"/>
    </source>
</evidence>
<feature type="transmembrane region" description="Helical" evidence="2">
    <location>
        <begin position="39"/>
        <end position="65"/>
    </location>
</feature>
<keyword evidence="2" id="KW-0812">Transmembrane</keyword>
<gene>
    <name evidence="3" type="ORF">SAMN05216388_100762</name>
</gene>
<keyword evidence="2" id="KW-0472">Membrane</keyword>
<dbReference type="EMBL" id="FOCX01000007">
    <property type="protein sequence ID" value="SEO01806.1"/>
    <property type="molecule type" value="Genomic_DNA"/>
</dbReference>